<dbReference type="InterPro" id="IPR035437">
    <property type="entry name" value="SNase_OB-fold_sf"/>
</dbReference>
<evidence type="ECO:0000313" key="7">
    <source>
        <dbReference type="Proteomes" id="UP000070344"/>
    </source>
</evidence>
<feature type="domain" description="TNase-like" evidence="4">
    <location>
        <begin position="17"/>
        <end position="161"/>
    </location>
</feature>
<reference evidence="6 7" key="1">
    <citation type="journal article" date="2016" name="Sci. Rep.">
        <title>Metabolic traits of an uncultured archaeal lineage -MSBL1- from brine pools of the Red Sea.</title>
        <authorList>
            <person name="Mwirichia R."/>
            <person name="Alam I."/>
            <person name="Rashid M."/>
            <person name="Vinu M."/>
            <person name="Ba-Alawi W."/>
            <person name="Anthony Kamau A."/>
            <person name="Kamanda Ngugi D."/>
            <person name="Goker M."/>
            <person name="Klenk H.P."/>
            <person name="Bajic V."/>
            <person name="Stingl U."/>
        </authorList>
    </citation>
    <scope>NUCLEOTIDE SEQUENCE [LARGE SCALE GENOMIC DNA]</scope>
    <source>
        <strain evidence="6">SCGC-AAA259O05</strain>
    </source>
</reference>
<dbReference type="EMBL" id="LHXV01000014">
    <property type="protein sequence ID" value="KXB01396.1"/>
    <property type="molecule type" value="Genomic_DNA"/>
</dbReference>
<dbReference type="Pfam" id="PF00565">
    <property type="entry name" value="SNase"/>
    <property type="match status" value="1"/>
</dbReference>
<dbReference type="GO" id="GO:0004519">
    <property type="term" value="F:endonuclease activity"/>
    <property type="evidence" value="ECO:0007669"/>
    <property type="project" value="UniProtKB-KW"/>
</dbReference>
<dbReference type="PROSITE" id="PS01123">
    <property type="entry name" value="TNASE_1"/>
    <property type="match status" value="1"/>
</dbReference>
<accession>A0A133V4R9</accession>
<name>A0A133V4R9_9EURY</name>
<dbReference type="GO" id="GO:0016787">
    <property type="term" value="F:hydrolase activity"/>
    <property type="evidence" value="ECO:0007669"/>
    <property type="project" value="UniProtKB-KW"/>
</dbReference>
<keyword evidence="1" id="KW-0540">Nuclease</keyword>
<dbReference type="Pfam" id="PF00932">
    <property type="entry name" value="LTD"/>
    <property type="match status" value="1"/>
</dbReference>
<dbReference type="SMART" id="SM00318">
    <property type="entry name" value="SNc"/>
    <property type="match status" value="1"/>
</dbReference>
<sequence>MAGYDTQVKIGTTEKSKENVVTVLGVVDGDTVDVSFSDGRENTVRLVGVDTPESYGDVNPEEWEGISSEEHLKKWGKKAKDYTTSQLLHREVQLKFDDIAGKVGYYGRLLAYIIIDNTNYNLKLVERGYARAYTEADCELLEELRTAETQAREARRGVWSGLENENQTADNVYISYVHEDAAGNDHNNLNGEYVEITNGSPSSVDMSHWTLSDTADHVYTFPDGFSLSSGAKVTVYTGSGTNTTTELYWGHGTAVWNNGEDTAFLGDDQDHLIDKVSWEG</sequence>
<keyword evidence="7" id="KW-1185">Reference proteome</keyword>
<evidence type="ECO:0008006" key="8">
    <source>
        <dbReference type="Google" id="ProtNLM"/>
    </source>
</evidence>
<dbReference type="Proteomes" id="UP000070344">
    <property type="component" value="Unassembled WGS sequence"/>
</dbReference>
<organism evidence="6 7">
    <name type="scientific">candidate division MSBL1 archaeon SCGC-AAA259O05</name>
    <dbReference type="NCBI Taxonomy" id="1698271"/>
    <lineage>
        <taxon>Archaea</taxon>
        <taxon>Methanobacteriati</taxon>
        <taxon>Methanobacteriota</taxon>
        <taxon>candidate division MSBL1</taxon>
    </lineage>
</organism>
<dbReference type="CDD" id="cd00175">
    <property type="entry name" value="SNc"/>
    <property type="match status" value="1"/>
</dbReference>
<evidence type="ECO:0000259" key="5">
    <source>
        <dbReference type="PROSITE" id="PS51841"/>
    </source>
</evidence>
<dbReference type="PANTHER" id="PTHR12302">
    <property type="entry name" value="EBNA2 BINDING PROTEIN P100"/>
    <property type="match status" value="1"/>
</dbReference>
<dbReference type="AlphaFoldDB" id="A0A133V4R9"/>
<dbReference type="InterPro" id="IPR001322">
    <property type="entry name" value="Lamin_tail_dom"/>
</dbReference>
<dbReference type="SUPFAM" id="SSF50199">
    <property type="entry name" value="Staphylococcal nuclease"/>
    <property type="match status" value="1"/>
</dbReference>
<proteinExistence type="predicted"/>
<evidence type="ECO:0000259" key="4">
    <source>
        <dbReference type="PROSITE" id="PS50830"/>
    </source>
</evidence>
<evidence type="ECO:0000256" key="1">
    <source>
        <dbReference type="ARBA" id="ARBA00022722"/>
    </source>
</evidence>
<dbReference type="PROSITE" id="PS51841">
    <property type="entry name" value="LTD"/>
    <property type="match status" value="1"/>
</dbReference>
<gene>
    <name evidence="6" type="ORF">AKJ41_01680</name>
</gene>
<keyword evidence="3" id="KW-0378">Hydrolase</keyword>
<dbReference type="SUPFAM" id="SSF74853">
    <property type="entry name" value="Lamin A/C globular tail domain"/>
    <property type="match status" value="1"/>
</dbReference>
<dbReference type="GO" id="GO:0003676">
    <property type="term" value="F:nucleic acid binding"/>
    <property type="evidence" value="ECO:0007669"/>
    <property type="project" value="InterPro"/>
</dbReference>
<dbReference type="InterPro" id="IPR016071">
    <property type="entry name" value="Staphylococal_nuclease_OB-fold"/>
</dbReference>
<dbReference type="PANTHER" id="PTHR12302:SF3">
    <property type="entry name" value="SERINE_THREONINE-PROTEIN KINASE 31"/>
    <property type="match status" value="1"/>
</dbReference>
<dbReference type="Gene3D" id="2.60.40.1260">
    <property type="entry name" value="Lamin Tail domain"/>
    <property type="match status" value="1"/>
</dbReference>
<dbReference type="Gene3D" id="2.40.50.90">
    <property type="match status" value="1"/>
</dbReference>
<protein>
    <recommendedName>
        <fullName evidence="8">Nuclease</fullName>
    </recommendedName>
</protein>
<dbReference type="PROSITE" id="PS50830">
    <property type="entry name" value="TNASE_3"/>
    <property type="match status" value="1"/>
</dbReference>
<comment type="caution">
    <text evidence="6">The sequence shown here is derived from an EMBL/GenBank/DDBJ whole genome shotgun (WGS) entry which is preliminary data.</text>
</comment>
<evidence type="ECO:0000313" key="6">
    <source>
        <dbReference type="EMBL" id="KXB01396.1"/>
    </source>
</evidence>
<dbReference type="InterPro" id="IPR002071">
    <property type="entry name" value="Thermonucl_AS"/>
</dbReference>
<keyword evidence="2" id="KW-0255">Endonuclease</keyword>
<feature type="domain" description="LTD" evidence="5">
    <location>
        <begin position="160"/>
        <end position="280"/>
    </location>
</feature>
<dbReference type="InterPro" id="IPR036415">
    <property type="entry name" value="Lamin_tail_dom_sf"/>
</dbReference>
<evidence type="ECO:0000256" key="2">
    <source>
        <dbReference type="ARBA" id="ARBA00022759"/>
    </source>
</evidence>
<evidence type="ECO:0000256" key="3">
    <source>
        <dbReference type="ARBA" id="ARBA00022801"/>
    </source>
</evidence>